<comment type="caution">
    <text evidence="1">The sequence shown here is derived from an EMBL/GenBank/DDBJ whole genome shotgun (WGS) entry which is preliminary data.</text>
</comment>
<reference evidence="1" key="1">
    <citation type="journal article" date="2022" name="Int. J. Mol. Sci.">
        <title>Draft Genome of Tanacetum Coccineum: Genomic Comparison of Closely Related Tanacetum-Family Plants.</title>
        <authorList>
            <person name="Yamashiro T."/>
            <person name="Shiraishi A."/>
            <person name="Nakayama K."/>
            <person name="Satake H."/>
        </authorList>
    </citation>
    <scope>NUCLEOTIDE SEQUENCE</scope>
</reference>
<proteinExistence type="predicted"/>
<accession>A0ABQ5B9Y9</accession>
<reference evidence="1" key="2">
    <citation type="submission" date="2022-01" db="EMBL/GenBank/DDBJ databases">
        <authorList>
            <person name="Yamashiro T."/>
            <person name="Shiraishi A."/>
            <person name="Satake H."/>
            <person name="Nakayama K."/>
        </authorList>
    </citation>
    <scope>NUCLEOTIDE SEQUENCE</scope>
</reference>
<sequence>MLSWVFTTRINTVSGSTKRTLDRSHVMKFTQRLLSSAVKALKLTRKADFPYLNQNDIEDLYLLKIQNKIHNINGVDEFDLINSLQLYIQRILIKNIVEDFQLGVKSYQTKLNLTKPYIDVINEILEEDFDSLLDEGSKILYFIKGTPLEDKIFAEFDEFIAMNIKENTEPKINKEIAFEKITFDTDYKIKKSLEPPTDLKLKPFHDHLEYAFLEEPSFLPMIISS</sequence>
<organism evidence="1 2">
    <name type="scientific">Tanacetum coccineum</name>
    <dbReference type="NCBI Taxonomy" id="301880"/>
    <lineage>
        <taxon>Eukaryota</taxon>
        <taxon>Viridiplantae</taxon>
        <taxon>Streptophyta</taxon>
        <taxon>Embryophyta</taxon>
        <taxon>Tracheophyta</taxon>
        <taxon>Spermatophyta</taxon>
        <taxon>Magnoliopsida</taxon>
        <taxon>eudicotyledons</taxon>
        <taxon>Gunneridae</taxon>
        <taxon>Pentapetalae</taxon>
        <taxon>asterids</taxon>
        <taxon>campanulids</taxon>
        <taxon>Asterales</taxon>
        <taxon>Asteraceae</taxon>
        <taxon>Asteroideae</taxon>
        <taxon>Anthemideae</taxon>
        <taxon>Anthemidinae</taxon>
        <taxon>Tanacetum</taxon>
    </lineage>
</organism>
<evidence type="ECO:0000313" key="2">
    <source>
        <dbReference type="Proteomes" id="UP001151760"/>
    </source>
</evidence>
<gene>
    <name evidence="1" type="ORF">Tco_0857333</name>
</gene>
<name>A0ABQ5B9Y9_9ASTR</name>
<keyword evidence="2" id="KW-1185">Reference proteome</keyword>
<evidence type="ECO:0000313" key="1">
    <source>
        <dbReference type="EMBL" id="GJT10291.1"/>
    </source>
</evidence>
<protein>
    <submittedName>
        <fullName evidence="1">Uncharacterized protein</fullName>
    </submittedName>
</protein>
<dbReference type="Proteomes" id="UP001151760">
    <property type="component" value="Unassembled WGS sequence"/>
</dbReference>
<dbReference type="EMBL" id="BQNB010012976">
    <property type="protein sequence ID" value="GJT10291.1"/>
    <property type="molecule type" value="Genomic_DNA"/>
</dbReference>